<sequence>AAPLHNRVKRDVTNLQHLIKLKLAHPVTEDDIFEISLLVFIWTLFRTKLYGEMALWQFNPKSDFPFCTYAKWRQ</sequence>
<dbReference type="AlphaFoldDB" id="A0A1T2CG06"/>
<reference evidence="1 2" key="1">
    <citation type="submission" date="2016-11" db="EMBL/GenBank/DDBJ databases">
        <title>Mixed transmission modes and dynamic genome evolution in an obligate animal-bacterial symbiosis.</title>
        <authorList>
            <person name="Russell S.L."/>
            <person name="Corbett-Detig R.B."/>
            <person name="Cavanaugh C.M."/>
        </authorList>
    </citation>
    <scope>NUCLEOTIDE SEQUENCE [LARGE SCALE GENOMIC DNA]</scope>
    <source>
        <strain evidence="1">MA-KB16</strain>
    </source>
</reference>
<comment type="caution">
    <text evidence="1">The sequence shown here is derived from an EMBL/GenBank/DDBJ whole genome shotgun (WGS) entry which is preliminary data.</text>
</comment>
<dbReference type="EMBL" id="MPNX01000075">
    <property type="protein sequence ID" value="OOY33728.1"/>
    <property type="molecule type" value="Genomic_DNA"/>
</dbReference>
<name>A0A1T2CG06_SOVGS</name>
<protein>
    <submittedName>
        <fullName evidence="1">Uncharacterized protein</fullName>
    </submittedName>
</protein>
<accession>A0A1T2CG06</accession>
<proteinExistence type="predicted"/>
<feature type="non-terminal residue" evidence="1">
    <location>
        <position position="1"/>
    </location>
</feature>
<evidence type="ECO:0000313" key="1">
    <source>
        <dbReference type="EMBL" id="OOY33728.1"/>
    </source>
</evidence>
<dbReference type="Proteomes" id="UP000190962">
    <property type="component" value="Unassembled WGS sequence"/>
</dbReference>
<gene>
    <name evidence="1" type="ORF">BOV88_13715</name>
</gene>
<evidence type="ECO:0000313" key="2">
    <source>
        <dbReference type="Proteomes" id="UP000190962"/>
    </source>
</evidence>
<organism evidence="1 2">
    <name type="scientific">Solemya velum gill symbiont</name>
    <dbReference type="NCBI Taxonomy" id="2340"/>
    <lineage>
        <taxon>Bacteria</taxon>
        <taxon>Pseudomonadati</taxon>
        <taxon>Pseudomonadota</taxon>
        <taxon>Gammaproteobacteria</taxon>
        <taxon>sulfur-oxidizing symbionts</taxon>
    </lineage>
</organism>